<dbReference type="GeneID" id="80544287"/>
<reference evidence="1 2" key="1">
    <citation type="journal article" date="2022" name="Virus Genes">
        <title>The complete genome sequence of an alphabaculovirus from the brown tussock moth, Olene mendosa Hubner, expands our knowledge of lymantriine baculovirus diversity and evolution.</title>
        <authorList>
            <person name="Harrison R.L."/>
            <person name="Rowley D.L."/>
        </authorList>
    </citation>
    <scope>NUCLEOTIDE SEQUENCE [LARGE SCALE GENOMIC DNA]</scope>
    <source>
        <strain evidence="1">435</strain>
    </source>
</reference>
<dbReference type="KEGG" id="vg:80544287"/>
<dbReference type="Proteomes" id="UP001157381">
    <property type="component" value="Segment"/>
</dbReference>
<dbReference type="EMBL" id="MZ766431">
    <property type="protein sequence ID" value="UOQ18892.1"/>
    <property type="molecule type" value="Genomic_DNA"/>
</dbReference>
<organism evidence="1 2">
    <name type="scientific">Olene mendosa nucleopolyhedrovirus</name>
    <dbReference type="NCBI Taxonomy" id="2933796"/>
    <lineage>
        <taxon>Viruses</taxon>
        <taxon>Viruses incertae sedis</taxon>
        <taxon>Naldaviricetes</taxon>
        <taxon>Lefavirales</taxon>
        <taxon>Baculoviridae</taxon>
        <taxon>Alphabaculovirus</taxon>
        <taxon>Alphabaculovirus olmendosae</taxon>
    </lineage>
</organism>
<name>A0AAX3AUI8_9ABAC</name>
<protein>
    <submittedName>
        <fullName evidence="1">38.7K</fullName>
    </submittedName>
</protein>
<evidence type="ECO:0000313" key="1">
    <source>
        <dbReference type="EMBL" id="UOQ18892.1"/>
    </source>
</evidence>
<keyword evidence="2" id="KW-1185">Reference proteome</keyword>
<accession>A0AAX3AUI8</accession>
<evidence type="ECO:0000313" key="2">
    <source>
        <dbReference type="Proteomes" id="UP001157381"/>
    </source>
</evidence>
<sequence length="224" mass="25228">MARTMLARVWSFIKTQLIDGEEYERDEEKEKKEEDEQHNAILDHMRTTNASIREIQQKLQVLEKIGDILKCAGARVDDSSPLNKLLGVLNGARADADDLSFLDEADVDFDKPPVAATVKLPKDSTKHPWLAVFAKEVRREEADGAAATQIAFATSRASASARKRKYSDMNLIYQGVHPNPHLAVCCITEEWQDRGLSFSKRARQPVYVVDSNIQNVKASIYENI</sequence>
<proteinExistence type="predicted"/>
<dbReference type="RefSeq" id="YP_010805393.1">
    <property type="nucleotide sequence ID" value="NC_077147.1"/>
</dbReference>